<name>A0AAD1U463_EUPCR</name>
<evidence type="ECO:0000313" key="1">
    <source>
        <dbReference type="EMBL" id="CAI2358973.1"/>
    </source>
</evidence>
<comment type="caution">
    <text evidence="1">The sequence shown here is derived from an EMBL/GenBank/DDBJ whole genome shotgun (WGS) entry which is preliminary data.</text>
</comment>
<gene>
    <name evidence="1" type="ORF">ECRASSUSDP1_LOCUS257</name>
</gene>
<evidence type="ECO:0000313" key="2">
    <source>
        <dbReference type="Proteomes" id="UP001295684"/>
    </source>
</evidence>
<keyword evidence="2" id="KW-1185">Reference proteome</keyword>
<dbReference type="EMBL" id="CAMPGE010000239">
    <property type="protein sequence ID" value="CAI2358973.1"/>
    <property type="molecule type" value="Genomic_DNA"/>
</dbReference>
<dbReference type="Proteomes" id="UP001295684">
    <property type="component" value="Unassembled WGS sequence"/>
</dbReference>
<sequence>MKISLKDYLVEGIRGRIDSPQETDSEGFTPYCRERDKLGRIISGDFSPQKQTNLRRSSINFSNAYDLTHNPQLFDSNEKIKTTKIKKKTLIKDKKPINIVTKSHTLLEMADVKAKWRENIKKVARKEFENSEKVRKIISNNWKIFSKEKPRKYIKPRAVQFRTKPFQAPKKLRKTQSMFSMRFSNRDGFYGKTIRDDSPNKNYVYQKRSNSQIDFEKMASYTVKQFKDSNQYVTKMAKIIHTTNDMLFQSKTTHFPRKEQKKIIDPLKQNLATPAPKIQPACRPERRNVSKSRNAEKLAYKDILSYLPYKTQPESHIVTFSRRSGGKDTGC</sequence>
<proteinExistence type="predicted"/>
<protein>
    <submittedName>
        <fullName evidence="1">Uncharacterized protein</fullName>
    </submittedName>
</protein>
<accession>A0AAD1U463</accession>
<organism evidence="1 2">
    <name type="scientific">Euplotes crassus</name>
    <dbReference type="NCBI Taxonomy" id="5936"/>
    <lineage>
        <taxon>Eukaryota</taxon>
        <taxon>Sar</taxon>
        <taxon>Alveolata</taxon>
        <taxon>Ciliophora</taxon>
        <taxon>Intramacronucleata</taxon>
        <taxon>Spirotrichea</taxon>
        <taxon>Hypotrichia</taxon>
        <taxon>Euplotida</taxon>
        <taxon>Euplotidae</taxon>
        <taxon>Moneuplotes</taxon>
    </lineage>
</organism>
<reference evidence="1" key="1">
    <citation type="submission" date="2023-07" db="EMBL/GenBank/DDBJ databases">
        <authorList>
            <consortium name="AG Swart"/>
            <person name="Singh M."/>
            <person name="Singh A."/>
            <person name="Seah K."/>
            <person name="Emmerich C."/>
        </authorList>
    </citation>
    <scope>NUCLEOTIDE SEQUENCE</scope>
    <source>
        <strain evidence="1">DP1</strain>
    </source>
</reference>
<dbReference type="AlphaFoldDB" id="A0AAD1U463"/>